<reference evidence="4" key="1">
    <citation type="journal article" date="2014" name="Int. J. Syst. Evol. Microbiol.">
        <title>Complete genome sequence of Corynebacterium casei LMG S-19264T (=DSM 44701T), isolated from a smear-ripened cheese.</title>
        <authorList>
            <consortium name="US DOE Joint Genome Institute (JGI-PGF)"/>
            <person name="Walter F."/>
            <person name="Albersmeier A."/>
            <person name="Kalinowski J."/>
            <person name="Ruckert C."/>
        </authorList>
    </citation>
    <scope>NUCLEOTIDE SEQUENCE</scope>
    <source>
        <strain evidence="4">CGMCC 1.15095</strain>
    </source>
</reference>
<keyword evidence="1" id="KW-0238">DNA-binding</keyword>
<dbReference type="Pfam" id="PF07238">
    <property type="entry name" value="PilZ"/>
    <property type="match status" value="1"/>
</dbReference>
<dbReference type="PANTHER" id="PTHR46797">
    <property type="entry name" value="HTH-TYPE TRANSCRIPTIONAL REGULATOR"/>
    <property type="match status" value="1"/>
</dbReference>
<dbReference type="SUPFAM" id="SSF47413">
    <property type="entry name" value="lambda repressor-like DNA-binding domains"/>
    <property type="match status" value="1"/>
</dbReference>
<feature type="domain" description="HTH cro/C1-type" evidence="3">
    <location>
        <begin position="133"/>
        <end position="187"/>
    </location>
</feature>
<dbReference type="EMBL" id="BMHK01000009">
    <property type="protein sequence ID" value="GGB98967.1"/>
    <property type="molecule type" value="Genomic_DNA"/>
</dbReference>
<dbReference type="GO" id="GO:0035438">
    <property type="term" value="F:cyclic-di-GMP binding"/>
    <property type="evidence" value="ECO:0007669"/>
    <property type="project" value="InterPro"/>
</dbReference>
<dbReference type="RefSeq" id="WP_229736253.1">
    <property type="nucleotide sequence ID" value="NZ_BMHK01000009.1"/>
</dbReference>
<dbReference type="InterPro" id="IPR009875">
    <property type="entry name" value="PilZ_domain"/>
</dbReference>
<feature type="region of interest" description="Disordered" evidence="2">
    <location>
        <begin position="105"/>
        <end position="131"/>
    </location>
</feature>
<dbReference type="SUPFAM" id="SSF141371">
    <property type="entry name" value="PilZ domain-like"/>
    <property type="match status" value="1"/>
</dbReference>
<organism evidence="4 5">
    <name type="scientific">Novosphingobium endophyticum</name>
    <dbReference type="NCBI Taxonomy" id="1955250"/>
    <lineage>
        <taxon>Bacteria</taxon>
        <taxon>Pseudomonadati</taxon>
        <taxon>Pseudomonadota</taxon>
        <taxon>Alphaproteobacteria</taxon>
        <taxon>Sphingomonadales</taxon>
        <taxon>Sphingomonadaceae</taxon>
        <taxon>Novosphingobium</taxon>
    </lineage>
</organism>
<dbReference type="Gene3D" id="1.10.260.40">
    <property type="entry name" value="lambda repressor-like DNA-binding domains"/>
    <property type="match status" value="1"/>
</dbReference>
<dbReference type="InterPro" id="IPR010982">
    <property type="entry name" value="Lambda_DNA-bd_dom_sf"/>
</dbReference>
<comment type="caution">
    <text evidence="4">The sequence shown here is derived from an EMBL/GenBank/DDBJ whole genome shotgun (WGS) entry which is preliminary data.</text>
</comment>
<dbReference type="CDD" id="cd00093">
    <property type="entry name" value="HTH_XRE"/>
    <property type="match status" value="1"/>
</dbReference>
<evidence type="ECO:0000313" key="4">
    <source>
        <dbReference type="EMBL" id="GGB98967.1"/>
    </source>
</evidence>
<dbReference type="PROSITE" id="PS50943">
    <property type="entry name" value="HTH_CROC1"/>
    <property type="match status" value="1"/>
</dbReference>
<evidence type="ECO:0000259" key="3">
    <source>
        <dbReference type="PROSITE" id="PS50943"/>
    </source>
</evidence>
<dbReference type="InterPro" id="IPR001387">
    <property type="entry name" value="Cro/C1-type_HTH"/>
</dbReference>
<dbReference type="PANTHER" id="PTHR46797:SF1">
    <property type="entry name" value="METHYLPHOSPHONATE SYNTHASE"/>
    <property type="match status" value="1"/>
</dbReference>
<dbReference type="SMART" id="SM00530">
    <property type="entry name" value="HTH_XRE"/>
    <property type="match status" value="1"/>
</dbReference>
<evidence type="ECO:0000313" key="5">
    <source>
        <dbReference type="Proteomes" id="UP000608154"/>
    </source>
</evidence>
<reference evidence="4" key="2">
    <citation type="submission" date="2020-09" db="EMBL/GenBank/DDBJ databases">
        <authorList>
            <person name="Sun Q."/>
            <person name="Zhou Y."/>
        </authorList>
    </citation>
    <scope>NUCLEOTIDE SEQUENCE</scope>
    <source>
        <strain evidence="4">CGMCC 1.15095</strain>
    </source>
</reference>
<evidence type="ECO:0000256" key="1">
    <source>
        <dbReference type="ARBA" id="ARBA00023125"/>
    </source>
</evidence>
<proteinExistence type="predicted"/>
<dbReference type="GO" id="GO:0003700">
    <property type="term" value="F:DNA-binding transcription factor activity"/>
    <property type="evidence" value="ECO:0007669"/>
    <property type="project" value="TreeGrafter"/>
</dbReference>
<dbReference type="AlphaFoldDB" id="A0A916TSY8"/>
<accession>A0A916TSY8</accession>
<dbReference type="Proteomes" id="UP000608154">
    <property type="component" value="Unassembled WGS sequence"/>
</dbReference>
<keyword evidence="5" id="KW-1185">Reference proteome</keyword>
<evidence type="ECO:0000256" key="2">
    <source>
        <dbReference type="SAM" id="MobiDB-lite"/>
    </source>
</evidence>
<dbReference type="GO" id="GO:0003677">
    <property type="term" value="F:DNA binding"/>
    <property type="evidence" value="ECO:0007669"/>
    <property type="project" value="UniProtKB-KW"/>
</dbReference>
<protein>
    <recommendedName>
        <fullName evidence="3">HTH cro/C1-type domain-containing protein</fullName>
    </recommendedName>
</protein>
<name>A0A916TSY8_9SPHN</name>
<dbReference type="Pfam" id="PF13560">
    <property type="entry name" value="HTH_31"/>
    <property type="match status" value="1"/>
</dbReference>
<feature type="compositionally biased region" description="Basic and acidic residues" evidence="2">
    <location>
        <begin position="108"/>
        <end position="121"/>
    </location>
</feature>
<dbReference type="InterPro" id="IPR050807">
    <property type="entry name" value="TransReg_Diox_bact_type"/>
</dbReference>
<sequence length="237" mass="26380">MTVMGQINLRSRMGVMRGEPTRKLSLEGKTASFKGGNDAVYVNNLSRTGMLLETAAPLSVGEQLRILLPEEDSCSAIVVWANESIFACEFGKALSTASIKRIQLQSPPERRADNEKDHMLTDEAPGETLGERIRRLRRKRGYSMVHLASRIGVSRPTLWKWEKGSVFPRQDMVQVVARVLGVPERELIYGSQHPNGRREQPRVAPLQKPDGMIAVKKAEIADLIGVDPSQVRILIEA</sequence>
<dbReference type="GO" id="GO:0005829">
    <property type="term" value="C:cytosol"/>
    <property type="evidence" value="ECO:0007669"/>
    <property type="project" value="TreeGrafter"/>
</dbReference>
<gene>
    <name evidence="4" type="ORF">GCM10011494_16790</name>
</gene>